<gene>
    <name evidence="7" type="ORF">AKO1_012486</name>
</gene>
<reference evidence="7 8" key="1">
    <citation type="submission" date="2024-03" db="EMBL/GenBank/DDBJ databases">
        <title>The Acrasis kona genome and developmental transcriptomes reveal deep origins of eukaryotic multicellular pathways.</title>
        <authorList>
            <person name="Sheikh S."/>
            <person name="Fu C.-J."/>
            <person name="Brown M.W."/>
            <person name="Baldauf S.L."/>
        </authorList>
    </citation>
    <scope>NUCLEOTIDE SEQUENCE [LARGE SCALE GENOMIC DNA]</scope>
    <source>
        <strain evidence="7 8">ATCC MYA-3509</strain>
    </source>
</reference>
<evidence type="ECO:0000256" key="3">
    <source>
        <dbReference type="ARBA" id="ARBA00022692"/>
    </source>
</evidence>
<dbReference type="InterPro" id="IPR012926">
    <property type="entry name" value="TMEM120A/B"/>
</dbReference>
<keyword evidence="5 6" id="KW-0472">Membrane</keyword>
<sequence>MTESSGSYDSELKDFQQATTDIEKDFLDMQQKRNDVYDQESQIKKRIAEQLKTTTRLKRLAQQEGKSSDVVQGVSTNLKNRQRELLNPGSFFVQLFLGKVNSVVLSGPSSRRYLFKQEYEHFKYQRTLWVMGITTLLLFWSANRAIDTIYQLYLVYFYLTLALRESILQVNGSNIKGWWIIHHYLSVLLSVTLVTWPDTIYFRRFRTPFYVYAVFASITQLLQYKYQMNRLYVIKTLGKANAMDVVNSDSVQGVLSRSFLLLLPFIFVGQLMQLYNGGLLLYWGVTDTIKNHSKWDLQTWPEWQLFVVGLEFLTLFVGNFTTTFTIVKKKFKGSKPSPKQNKSN</sequence>
<dbReference type="GO" id="GO:0016020">
    <property type="term" value="C:membrane"/>
    <property type="evidence" value="ECO:0007669"/>
    <property type="project" value="UniProtKB-SubCell"/>
</dbReference>
<comment type="similarity">
    <text evidence="2">Belongs to the TMEM120 family.</text>
</comment>
<accession>A0AAW2YWX2</accession>
<evidence type="ECO:0000256" key="4">
    <source>
        <dbReference type="ARBA" id="ARBA00022989"/>
    </source>
</evidence>
<keyword evidence="3 6" id="KW-0812">Transmembrane</keyword>
<evidence type="ECO:0000256" key="1">
    <source>
        <dbReference type="ARBA" id="ARBA00004141"/>
    </source>
</evidence>
<name>A0AAW2YWX2_9EUKA</name>
<evidence type="ECO:0000256" key="6">
    <source>
        <dbReference type="SAM" id="Phobius"/>
    </source>
</evidence>
<organism evidence="7 8">
    <name type="scientific">Acrasis kona</name>
    <dbReference type="NCBI Taxonomy" id="1008807"/>
    <lineage>
        <taxon>Eukaryota</taxon>
        <taxon>Discoba</taxon>
        <taxon>Heterolobosea</taxon>
        <taxon>Tetramitia</taxon>
        <taxon>Eutetramitia</taxon>
        <taxon>Acrasidae</taxon>
        <taxon>Acrasis</taxon>
    </lineage>
</organism>
<keyword evidence="8" id="KW-1185">Reference proteome</keyword>
<dbReference type="Proteomes" id="UP001431209">
    <property type="component" value="Unassembled WGS sequence"/>
</dbReference>
<feature type="transmembrane region" description="Helical" evidence="6">
    <location>
        <begin position="179"/>
        <end position="197"/>
    </location>
</feature>
<dbReference type="PANTHER" id="PTHR21433:SF0">
    <property type="entry name" value="TRANSMEMBRANE PROTEIN 120 HOMOLOG"/>
    <property type="match status" value="1"/>
</dbReference>
<feature type="transmembrane region" description="Helical" evidence="6">
    <location>
        <begin position="303"/>
        <end position="327"/>
    </location>
</feature>
<keyword evidence="4 6" id="KW-1133">Transmembrane helix</keyword>
<dbReference type="EMBL" id="JAOPGA020000780">
    <property type="protein sequence ID" value="KAL0481655.1"/>
    <property type="molecule type" value="Genomic_DNA"/>
</dbReference>
<comment type="subcellular location">
    <subcellularLocation>
        <location evidence="1">Membrane</location>
        <topology evidence="1">Multi-pass membrane protein</topology>
    </subcellularLocation>
</comment>
<comment type="caution">
    <text evidence="7">The sequence shown here is derived from an EMBL/GenBank/DDBJ whole genome shotgun (WGS) entry which is preliminary data.</text>
</comment>
<protein>
    <recommendedName>
        <fullName evidence="9">Transmembrane protein 120A</fullName>
    </recommendedName>
</protein>
<feature type="transmembrane region" description="Helical" evidence="6">
    <location>
        <begin position="259"/>
        <end position="283"/>
    </location>
</feature>
<evidence type="ECO:0000313" key="8">
    <source>
        <dbReference type="Proteomes" id="UP001431209"/>
    </source>
</evidence>
<dbReference type="PANTHER" id="PTHR21433">
    <property type="entry name" value="TRANSMEMBRANE PROTEIN INDUCED BY TUMOR NECROSIS FACTOR ALPHA"/>
    <property type="match status" value="1"/>
</dbReference>
<feature type="transmembrane region" description="Helical" evidence="6">
    <location>
        <begin position="209"/>
        <end position="226"/>
    </location>
</feature>
<evidence type="ECO:0000256" key="5">
    <source>
        <dbReference type="ARBA" id="ARBA00023136"/>
    </source>
</evidence>
<feature type="transmembrane region" description="Helical" evidence="6">
    <location>
        <begin position="148"/>
        <end position="167"/>
    </location>
</feature>
<evidence type="ECO:0008006" key="9">
    <source>
        <dbReference type="Google" id="ProtNLM"/>
    </source>
</evidence>
<dbReference type="Pfam" id="PF07851">
    <property type="entry name" value="TMEM120A-B"/>
    <property type="match status" value="1"/>
</dbReference>
<feature type="transmembrane region" description="Helical" evidence="6">
    <location>
        <begin position="126"/>
        <end position="142"/>
    </location>
</feature>
<evidence type="ECO:0000313" key="7">
    <source>
        <dbReference type="EMBL" id="KAL0481655.1"/>
    </source>
</evidence>
<evidence type="ECO:0000256" key="2">
    <source>
        <dbReference type="ARBA" id="ARBA00009700"/>
    </source>
</evidence>
<dbReference type="AlphaFoldDB" id="A0AAW2YWX2"/>
<proteinExistence type="inferred from homology"/>